<dbReference type="HOGENOM" id="CLU_686828_0_0_0"/>
<name>B9L268_THERP</name>
<dbReference type="STRING" id="309801.trd_0050"/>
<organism evidence="1 2">
    <name type="scientific">Thermomicrobium roseum (strain ATCC 27502 / DSM 5159 / P-2)</name>
    <dbReference type="NCBI Taxonomy" id="309801"/>
    <lineage>
        <taxon>Bacteria</taxon>
        <taxon>Pseudomonadati</taxon>
        <taxon>Thermomicrobiota</taxon>
        <taxon>Thermomicrobia</taxon>
        <taxon>Thermomicrobiales</taxon>
        <taxon>Thermomicrobiaceae</taxon>
        <taxon>Thermomicrobium</taxon>
    </lineage>
</organism>
<evidence type="ECO:0000313" key="2">
    <source>
        <dbReference type="Proteomes" id="UP000000447"/>
    </source>
</evidence>
<keyword evidence="2" id="KW-1185">Reference proteome</keyword>
<dbReference type="EMBL" id="CP001275">
    <property type="protein sequence ID" value="ACM04893.1"/>
    <property type="molecule type" value="Genomic_DNA"/>
</dbReference>
<protein>
    <submittedName>
        <fullName evidence="1">Uncharacterized protein</fullName>
    </submittedName>
</protein>
<proteinExistence type="predicted"/>
<dbReference type="AlphaFoldDB" id="B9L268"/>
<reference evidence="1 2" key="1">
    <citation type="journal article" date="2009" name="PLoS ONE">
        <title>Complete genome sequence of the aerobic CO-oxidizing thermophile Thermomicrobium roseum.</title>
        <authorList>
            <person name="Wu D."/>
            <person name="Raymond J."/>
            <person name="Wu M."/>
            <person name="Chatterji S."/>
            <person name="Ren Q."/>
            <person name="Graham J.E."/>
            <person name="Bryant D.A."/>
            <person name="Robb F."/>
            <person name="Colman A."/>
            <person name="Tallon L.J."/>
            <person name="Badger J.H."/>
            <person name="Madupu R."/>
            <person name="Ward N.L."/>
            <person name="Eisen J.A."/>
        </authorList>
    </citation>
    <scope>NUCLEOTIDE SEQUENCE [LARGE SCALE GENOMIC DNA]</scope>
    <source>
        <strain evidence="2">ATCC 27502 / DSM 5159 / P-2</strain>
    </source>
</reference>
<dbReference type="Proteomes" id="UP000000447">
    <property type="component" value="Chromosome"/>
</dbReference>
<gene>
    <name evidence="1" type="ordered locus">trd_0050</name>
</gene>
<evidence type="ECO:0000313" key="1">
    <source>
        <dbReference type="EMBL" id="ACM04893.1"/>
    </source>
</evidence>
<accession>B9L268</accession>
<dbReference type="KEGG" id="tro:trd_0050"/>
<sequence>MLSSSGRNARATLASCAAFARTEAAVSRQADALGLFAQLLDERGECFGCRTGIPAHRSDVAHLLGDGGERRCDLLGRGRMPVDDLRNTLQFSDEFVLRSGHRFAGSSDRTDLVTDLPCVLGESVQRGFCLARQGDSFFDLAHARSRFSDHVIERVQDLIDQSADLLGGRAGAFGELAHLFGHDGKALASFPCSCSLDRGIEGEEIGLSGDLVDRLDHRGDPSGTIRHLLDARADASHPLTGVPERGDGTAHRFAAGGRFGDVTLARSDSAACRVGDSLDTGSQRLRQLGQAVQCLLLGAGAAREFGDGTLDLVDRPLGCAEEVALAYGAAGNRLHGLGRFGSGMGQVLAALAQLVADSGGQGSCALEAGDRLAHRLFERPVQVGEIVLRSLGRDAREIEPD</sequence>